<dbReference type="EMBL" id="QSCF01000017">
    <property type="protein sequence ID" value="RGX78348.1"/>
    <property type="molecule type" value="Genomic_DNA"/>
</dbReference>
<evidence type="ECO:0000313" key="1">
    <source>
        <dbReference type="EMBL" id="RGX78348.1"/>
    </source>
</evidence>
<evidence type="ECO:0000313" key="3">
    <source>
        <dbReference type="Proteomes" id="UP000184192"/>
    </source>
</evidence>
<dbReference type="AlphaFoldDB" id="A0A1M6IDC7"/>
<protein>
    <submittedName>
        <fullName evidence="2">Uncharacterized protein</fullName>
    </submittedName>
</protein>
<gene>
    <name evidence="1" type="ORF">DXA68_11895</name>
    <name evidence="2" type="ORF">SAMN05444350_12245</name>
</gene>
<dbReference type="Proteomes" id="UP000286075">
    <property type="component" value="Unassembled WGS sequence"/>
</dbReference>
<reference evidence="3" key="1">
    <citation type="submission" date="2016-11" db="EMBL/GenBank/DDBJ databases">
        <authorList>
            <person name="Varghese N."/>
            <person name="Submissions S."/>
        </authorList>
    </citation>
    <scope>NUCLEOTIDE SEQUENCE [LARGE SCALE GENOMIC DNA]</scope>
    <source>
        <strain evidence="3">DSM 26884</strain>
    </source>
</reference>
<proteinExistence type="predicted"/>
<name>A0A1M6IDC7_9BACE</name>
<sequence>MSDVSIIKEEWLAERIYFGINTYRYVSTLRAFKLGAYKGLGIKTISDLAAHLFASGEILKHDNGRDIPLKLSSIRTELRKVWAVIKLEDTEHIDPYGYDVKINP</sequence>
<reference evidence="1 4" key="3">
    <citation type="submission" date="2018-08" db="EMBL/GenBank/DDBJ databases">
        <title>A genome reference for cultivated species of the human gut microbiota.</title>
        <authorList>
            <person name="Zou Y."/>
            <person name="Xue W."/>
            <person name="Luo G."/>
        </authorList>
    </citation>
    <scope>NUCLEOTIDE SEQUENCE [LARGE SCALE GENOMIC DNA]</scope>
    <source>
        <strain evidence="1 4">OF03-9BH</strain>
    </source>
</reference>
<dbReference type="eggNOG" id="ENOG5032NE8">
    <property type="taxonomic scope" value="Bacteria"/>
</dbReference>
<reference evidence="2" key="2">
    <citation type="submission" date="2016-11" db="EMBL/GenBank/DDBJ databases">
        <authorList>
            <person name="Jaros S."/>
            <person name="Januszkiewicz K."/>
            <person name="Wedrychowicz H."/>
        </authorList>
    </citation>
    <scope>NUCLEOTIDE SEQUENCE [LARGE SCALE GENOMIC DNA]</scope>
    <source>
        <strain evidence="2">DSM 26884</strain>
    </source>
</reference>
<dbReference type="Proteomes" id="UP000184192">
    <property type="component" value="Unassembled WGS sequence"/>
</dbReference>
<accession>A0A1M6IDC7</accession>
<dbReference type="RefSeq" id="WP_051568816.1">
    <property type="nucleotide sequence ID" value="NZ_CABMFG010000017.1"/>
</dbReference>
<dbReference type="GeneID" id="92713437"/>
<dbReference type="EMBL" id="FQZN01000022">
    <property type="protein sequence ID" value="SHJ32336.1"/>
    <property type="molecule type" value="Genomic_DNA"/>
</dbReference>
<evidence type="ECO:0000313" key="2">
    <source>
        <dbReference type="EMBL" id="SHJ32336.1"/>
    </source>
</evidence>
<keyword evidence="3" id="KW-1185">Reference proteome</keyword>
<dbReference type="OrthoDB" id="1045908at2"/>
<organism evidence="2 3">
    <name type="scientific">Bacteroides stercorirosoris</name>
    <dbReference type="NCBI Taxonomy" id="871324"/>
    <lineage>
        <taxon>Bacteria</taxon>
        <taxon>Pseudomonadati</taxon>
        <taxon>Bacteroidota</taxon>
        <taxon>Bacteroidia</taxon>
        <taxon>Bacteroidales</taxon>
        <taxon>Bacteroidaceae</taxon>
        <taxon>Bacteroides</taxon>
    </lineage>
</organism>
<evidence type="ECO:0000313" key="4">
    <source>
        <dbReference type="Proteomes" id="UP000286075"/>
    </source>
</evidence>